<evidence type="ECO:0000256" key="9">
    <source>
        <dbReference type="ARBA" id="ARBA00045951"/>
    </source>
</evidence>
<gene>
    <name evidence="12" type="primary">Necator_chrV.g20536</name>
    <name evidence="12" type="ORF">RB195_015743</name>
</gene>
<feature type="binding site" evidence="10">
    <location>
        <position position="292"/>
    </location>
    <ligand>
        <name>S-adenosyl-L-methionine</name>
        <dbReference type="ChEBI" id="CHEBI:59789"/>
    </ligand>
</feature>
<dbReference type="EC" id="2.1.1.228" evidence="10"/>
<keyword evidence="5 10" id="KW-0949">S-adenosyl-L-methionine</keyword>
<dbReference type="HAMAP" id="MF_03152">
    <property type="entry name" value="TRM5"/>
    <property type="match status" value="1"/>
</dbReference>
<dbReference type="PANTHER" id="PTHR23245:SF36">
    <property type="entry name" value="TRNA (GUANINE(37)-N1)-METHYLTRANSFERASE"/>
    <property type="match status" value="1"/>
</dbReference>
<comment type="similarity">
    <text evidence="1">Belongs to the class I-like SAM-binding methyltransferase superfamily. TRM5/TYW2 family.</text>
</comment>
<feature type="binding site" evidence="10">
    <location>
        <begin position="361"/>
        <end position="362"/>
    </location>
    <ligand>
        <name>S-adenosyl-L-methionine</name>
        <dbReference type="ChEBI" id="CHEBI:59789"/>
    </ligand>
</feature>
<sequence>MNIIFSNNSFCGVLRLFSSSKPIIGLRRSSFLPKTCVGLTLKNNKTARMTSSSAADKDKNGLHLAPVRNSILQIPEAVRGMTDLQKEPFSTNITLHALRVEASKVSIIQRKVRLEKYLFKNLGRVKGISNAEDPKQKLFMFDPNLVNEDSHELKEQIEKMIKEYAGDIDLRWEPRTVQITFEDWDLRRILKAVLPKELDFSSYSQAGHIVHVNLRDNLLPFKKVIGQILLEKVGKCRTVVNKIDGITNEYRNFELDLLAGDADYVTEVTEDGVRYRLDFSKVFWNSRLSHEHERIVRMFDSKSVVYDACAGVGPFVLPAIRKGRIRRALANDLNPESVLWLKKNISLNKIPPEKIEVLNLDAADFIRGPMADDLSKKITCSVEEEEKPSGVHVMMNLPAYAVNFLPSFRGMLSKHDGVETAPNFPIKAYCYLFAKAHQDVPEKWYEQRAQEMVREFLREEEASIDLIHHVRTVSSRKEMFCVQLNLSWDFLFKKETDAVLKRACEDNDKDLMETESPHASLRRLNCHKLLGRDSSVATER</sequence>
<dbReference type="EMBL" id="JAVFWL010000005">
    <property type="protein sequence ID" value="KAK6758107.1"/>
    <property type="molecule type" value="Genomic_DNA"/>
</dbReference>
<dbReference type="InterPro" id="IPR029063">
    <property type="entry name" value="SAM-dependent_MTases_sf"/>
</dbReference>
<dbReference type="SUPFAM" id="SSF53335">
    <property type="entry name" value="S-adenosyl-L-methionine-dependent methyltransferases"/>
    <property type="match status" value="1"/>
</dbReference>
<evidence type="ECO:0000256" key="3">
    <source>
        <dbReference type="ARBA" id="ARBA00022603"/>
    </source>
</evidence>
<reference evidence="12 13" key="1">
    <citation type="submission" date="2023-08" db="EMBL/GenBank/DDBJ databases">
        <title>A Necator americanus chromosomal reference genome.</title>
        <authorList>
            <person name="Ilik V."/>
            <person name="Petrzelkova K.J."/>
            <person name="Pardy F."/>
            <person name="Fuh T."/>
            <person name="Niatou-Singa F.S."/>
            <person name="Gouil Q."/>
            <person name="Baker L."/>
            <person name="Ritchie M.E."/>
            <person name="Jex A.R."/>
            <person name="Gazzola D."/>
            <person name="Li H."/>
            <person name="Toshio Fujiwara R."/>
            <person name="Zhan B."/>
            <person name="Aroian R.V."/>
            <person name="Pafco B."/>
            <person name="Schwarz E.M."/>
        </authorList>
    </citation>
    <scope>NUCLEOTIDE SEQUENCE [LARGE SCALE GENOMIC DNA]</scope>
    <source>
        <strain evidence="12 13">Aroian</strain>
        <tissue evidence="12">Whole animal</tissue>
    </source>
</reference>
<comment type="similarity">
    <text evidence="10">Belongs to the TRM5 / TYW2 family.</text>
</comment>
<comment type="caution">
    <text evidence="12">The sequence shown here is derived from an EMBL/GenBank/DDBJ whole genome shotgun (WGS) entry which is preliminary data.</text>
</comment>
<feature type="domain" description="SAM-dependent methyltransferase TRM5/TYW2-type" evidence="11">
    <location>
        <begin position="203"/>
        <end position="488"/>
    </location>
</feature>
<keyword evidence="4 10" id="KW-0808">Transferase</keyword>
<comment type="function">
    <text evidence="9">Involved in mitochondrial tRNA methylation. Specifically methylates the N1 position of guanosine-37 in various tRNAs. Methylation is not dependent on the nature of the nucleoside 5' of the target nucleoside. This is the first step in the biosynthesis of wybutosine (yW), a modified base adjacent to the anticodon of tRNAs and required for accurate decoding.</text>
</comment>
<organism evidence="12 13">
    <name type="scientific">Necator americanus</name>
    <name type="common">Human hookworm</name>
    <dbReference type="NCBI Taxonomy" id="51031"/>
    <lineage>
        <taxon>Eukaryota</taxon>
        <taxon>Metazoa</taxon>
        <taxon>Ecdysozoa</taxon>
        <taxon>Nematoda</taxon>
        <taxon>Chromadorea</taxon>
        <taxon>Rhabditida</taxon>
        <taxon>Rhabditina</taxon>
        <taxon>Rhabditomorpha</taxon>
        <taxon>Strongyloidea</taxon>
        <taxon>Ancylostomatidae</taxon>
        <taxon>Bunostominae</taxon>
        <taxon>Necator</taxon>
    </lineage>
</organism>
<dbReference type="Proteomes" id="UP001303046">
    <property type="component" value="Unassembled WGS sequence"/>
</dbReference>
<dbReference type="PROSITE" id="PS51684">
    <property type="entry name" value="SAM_MT_TRM5_TYW2"/>
    <property type="match status" value="1"/>
</dbReference>
<comment type="subcellular location">
    <subcellularLocation>
        <location evidence="10">Mitochondrion matrix</location>
    </subcellularLocation>
    <subcellularLocation>
        <location evidence="10">Nucleus</location>
    </subcellularLocation>
    <subcellularLocation>
        <location evidence="10">Cytoplasm</location>
    </subcellularLocation>
    <text evidence="10">Predominantly in the mitochondria and in the nucleus.</text>
</comment>
<comment type="subunit">
    <text evidence="10">Monomer.</text>
</comment>
<dbReference type="Gene3D" id="3.40.50.150">
    <property type="entry name" value="Vaccinia Virus protein VP39"/>
    <property type="match status" value="1"/>
</dbReference>
<evidence type="ECO:0000256" key="7">
    <source>
        <dbReference type="ARBA" id="ARBA00023128"/>
    </source>
</evidence>
<dbReference type="InterPro" id="IPR030382">
    <property type="entry name" value="MeTrfase_TRM5/TYW2"/>
</dbReference>
<dbReference type="Pfam" id="PF02475">
    <property type="entry name" value="TRM5-TYW2_MTfase"/>
    <property type="match status" value="1"/>
</dbReference>
<dbReference type="InterPro" id="IPR056744">
    <property type="entry name" value="TRM5/TYW2-like_N"/>
</dbReference>
<feature type="binding site" evidence="10">
    <location>
        <begin position="332"/>
        <end position="333"/>
    </location>
    <ligand>
        <name>S-adenosyl-L-methionine</name>
        <dbReference type="ChEBI" id="CHEBI:59789"/>
    </ligand>
</feature>
<evidence type="ECO:0000256" key="2">
    <source>
        <dbReference type="ARBA" id="ARBA00022490"/>
    </source>
</evidence>
<evidence type="ECO:0000256" key="10">
    <source>
        <dbReference type="HAMAP-Rule" id="MF_03152"/>
    </source>
</evidence>
<protein>
    <recommendedName>
        <fullName evidence="10">tRNA (guanine(37)-N1)-methyltransferase</fullName>
        <ecNumber evidence="10">2.1.1.228</ecNumber>
    </recommendedName>
    <alternativeName>
        <fullName evidence="10">M1G-methyltransferase</fullName>
    </alternativeName>
    <alternativeName>
        <fullName evidence="10">tRNA [GM37] methyltransferase</fullName>
    </alternativeName>
    <alternativeName>
        <fullName evidence="10">tRNA methyltransferase 5 homolog</fullName>
    </alternativeName>
</protein>
<dbReference type="Gene3D" id="3.30.300.110">
    <property type="entry name" value="Met-10+ protein-like domains"/>
    <property type="match status" value="1"/>
</dbReference>
<keyword evidence="6 10" id="KW-0819">tRNA processing</keyword>
<dbReference type="Pfam" id="PF25133">
    <property type="entry name" value="TYW2_N_2"/>
    <property type="match status" value="1"/>
</dbReference>
<comment type="catalytic activity">
    <reaction evidence="10">
        <text>guanosine(37) in tRNA + S-adenosyl-L-methionine = N(1)-methylguanosine(37) in tRNA + S-adenosyl-L-homocysteine + H(+)</text>
        <dbReference type="Rhea" id="RHEA:36899"/>
        <dbReference type="Rhea" id="RHEA-COMP:10145"/>
        <dbReference type="Rhea" id="RHEA-COMP:10147"/>
        <dbReference type="ChEBI" id="CHEBI:15378"/>
        <dbReference type="ChEBI" id="CHEBI:57856"/>
        <dbReference type="ChEBI" id="CHEBI:59789"/>
        <dbReference type="ChEBI" id="CHEBI:73542"/>
        <dbReference type="ChEBI" id="CHEBI:74269"/>
        <dbReference type="EC" id="2.1.1.228"/>
    </reaction>
</comment>
<evidence type="ECO:0000256" key="8">
    <source>
        <dbReference type="ARBA" id="ARBA00023242"/>
    </source>
</evidence>
<feature type="binding site" evidence="10">
    <location>
        <position position="396"/>
    </location>
    <ligand>
        <name>S-adenosyl-L-methionine</name>
        <dbReference type="ChEBI" id="CHEBI:59789"/>
    </ligand>
</feature>
<evidence type="ECO:0000256" key="5">
    <source>
        <dbReference type="ARBA" id="ARBA00022691"/>
    </source>
</evidence>
<name>A0ABR1E5Y5_NECAM</name>
<evidence type="ECO:0000259" key="11">
    <source>
        <dbReference type="PROSITE" id="PS51684"/>
    </source>
</evidence>
<evidence type="ECO:0000256" key="4">
    <source>
        <dbReference type="ARBA" id="ARBA00022679"/>
    </source>
</evidence>
<dbReference type="InterPro" id="IPR056743">
    <property type="entry name" value="TRM5-TYW2-like_MTfase"/>
</dbReference>
<evidence type="ECO:0000313" key="13">
    <source>
        <dbReference type="Proteomes" id="UP001303046"/>
    </source>
</evidence>
<comment type="function">
    <text evidence="10">Specifically methylates the N1 position of guanosine-37 in various cytoplasmic and mitochondrial tRNAs. Methylation is not dependent on the nature of the nucleoside 5' of the target nucleoside. This is the first step in the biosynthesis of wybutosine (yW), a modified base adjacent to the anticodon of tRNAs and required for accurate decoding.</text>
</comment>
<keyword evidence="8 10" id="KW-0539">Nucleus</keyword>
<keyword evidence="2 10" id="KW-0963">Cytoplasm</keyword>
<keyword evidence="7 10" id="KW-0496">Mitochondrion</keyword>
<proteinExistence type="inferred from homology"/>
<dbReference type="InterPro" id="IPR025792">
    <property type="entry name" value="tRNA_Gua_MeTrfase_euk"/>
</dbReference>
<keyword evidence="3 10" id="KW-0489">Methyltransferase</keyword>
<evidence type="ECO:0000256" key="6">
    <source>
        <dbReference type="ARBA" id="ARBA00022694"/>
    </source>
</evidence>
<evidence type="ECO:0000313" key="12">
    <source>
        <dbReference type="EMBL" id="KAK6758107.1"/>
    </source>
</evidence>
<evidence type="ECO:0000256" key="1">
    <source>
        <dbReference type="ARBA" id="ARBA00009775"/>
    </source>
</evidence>
<keyword evidence="13" id="KW-1185">Reference proteome</keyword>
<dbReference type="PANTHER" id="PTHR23245">
    <property type="entry name" value="TRNA METHYLTRANSFERASE"/>
    <property type="match status" value="1"/>
</dbReference>
<accession>A0ABR1E5Y5</accession>